<protein>
    <submittedName>
        <fullName evidence="3">Uncharacterized protein</fullName>
    </submittedName>
</protein>
<dbReference type="Proteomes" id="UP000663845">
    <property type="component" value="Unassembled WGS sequence"/>
</dbReference>
<proteinExistence type="predicted"/>
<dbReference type="EMBL" id="CAJNOG010001102">
    <property type="protein sequence ID" value="CAF1408869.1"/>
    <property type="molecule type" value="Genomic_DNA"/>
</dbReference>
<evidence type="ECO:0000313" key="5">
    <source>
        <dbReference type="EMBL" id="CAF4042581.1"/>
    </source>
</evidence>
<evidence type="ECO:0000313" key="2">
    <source>
        <dbReference type="EMBL" id="CAF1317862.1"/>
    </source>
</evidence>
<gene>
    <name evidence="2" type="ORF">IZO911_LOCUS34976</name>
    <name evidence="3" type="ORF">JYZ213_LOCUS38243</name>
    <name evidence="4" type="ORF">KXQ929_LOCUS17512</name>
    <name evidence="5" type="ORF">OXD698_LOCUS32013</name>
</gene>
<comment type="caution">
    <text evidence="3">The sequence shown here is derived from an EMBL/GenBank/DDBJ whole genome shotgun (WGS) entry which is preliminary data.</text>
</comment>
<dbReference type="Proteomes" id="UP000663860">
    <property type="component" value="Unassembled WGS sequence"/>
</dbReference>
<sequence>MLIISLIIIIIVQNNNTQIKLITSKTNSTSINQKKSFKTSIQCIGSFDKQSCLFENLYYFNSEFIILTINETQFPLYSLRINSFYLLPIEIKQREFNSYIDLEKFVRTIIELIIFPSVTVYFIQEWHYNISHALFDGLYPAYVALIRFSPRYLQPFRILTELYDRNKCWTEDIYHRFAGLGIIKEPDLKELSKTK</sequence>
<dbReference type="Proteomes" id="UP000663868">
    <property type="component" value="Unassembled WGS sequence"/>
</dbReference>
<dbReference type="Proteomes" id="UP000663844">
    <property type="component" value="Unassembled WGS sequence"/>
</dbReference>
<dbReference type="EMBL" id="CAJNOE010000718">
    <property type="protein sequence ID" value="CAF1317862.1"/>
    <property type="molecule type" value="Genomic_DNA"/>
</dbReference>
<dbReference type="EMBL" id="CAJOBB010001104">
    <property type="protein sequence ID" value="CAF3809086.1"/>
    <property type="molecule type" value="Genomic_DNA"/>
</dbReference>
<evidence type="ECO:0000313" key="6">
    <source>
        <dbReference type="Proteomes" id="UP000663845"/>
    </source>
</evidence>
<dbReference type="AlphaFoldDB" id="A0A815LIL4"/>
<dbReference type="EMBL" id="CAJOAZ010004069">
    <property type="protein sequence ID" value="CAF4042581.1"/>
    <property type="molecule type" value="Genomic_DNA"/>
</dbReference>
<evidence type="ECO:0000313" key="3">
    <source>
        <dbReference type="EMBL" id="CAF1408869.1"/>
    </source>
</evidence>
<feature type="chain" id="PRO_5035687132" evidence="1">
    <location>
        <begin position="18"/>
        <end position="195"/>
    </location>
</feature>
<evidence type="ECO:0000313" key="4">
    <source>
        <dbReference type="EMBL" id="CAF3809086.1"/>
    </source>
</evidence>
<keyword evidence="1" id="KW-0732">Signal</keyword>
<name>A0A815LIL4_9BILA</name>
<accession>A0A815LIL4</accession>
<feature type="signal peptide" evidence="1">
    <location>
        <begin position="1"/>
        <end position="17"/>
    </location>
</feature>
<organism evidence="3 6">
    <name type="scientific">Adineta steineri</name>
    <dbReference type="NCBI Taxonomy" id="433720"/>
    <lineage>
        <taxon>Eukaryota</taxon>
        <taxon>Metazoa</taxon>
        <taxon>Spiralia</taxon>
        <taxon>Gnathifera</taxon>
        <taxon>Rotifera</taxon>
        <taxon>Eurotatoria</taxon>
        <taxon>Bdelloidea</taxon>
        <taxon>Adinetida</taxon>
        <taxon>Adinetidae</taxon>
        <taxon>Adineta</taxon>
    </lineage>
</organism>
<evidence type="ECO:0000256" key="1">
    <source>
        <dbReference type="SAM" id="SignalP"/>
    </source>
</evidence>
<reference evidence="3" key="1">
    <citation type="submission" date="2021-02" db="EMBL/GenBank/DDBJ databases">
        <authorList>
            <person name="Nowell W R."/>
        </authorList>
    </citation>
    <scope>NUCLEOTIDE SEQUENCE</scope>
</reference>